<feature type="compositionally biased region" description="Gly residues" evidence="1">
    <location>
        <begin position="794"/>
        <end position="814"/>
    </location>
</feature>
<feature type="compositionally biased region" description="Gly residues" evidence="1">
    <location>
        <begin position="830"/>
        <end position="839"/>
    </location>
</feature>
<feature type="compositionally biased region" description="Acidic residues" evidence="1">
    <location>
        <begin position="761"/>
        <end position="770"/>
    </location>
</feature>
<dbReference type="PROSITE" id="PS50234">
    <property type="entry name" value="VWFA"/>
    <property type="match status" value="1"/>
</dbReference>
<sequence length="1313" mass="142089">MAAAAPAMLPGIRFDPREPVPPRFAHLVQHLPNGELVDDAGDFNRLRFAARDRDFPGVGGGHGPNLAPANPDLHRPAPQHRFQRFVEPDIRPIEPEAPQAQHGFLPPLSSSIKVQVVHDTAKFTVTHLFWNQSNGIDQGTYQFPLPLDATVTDFSCRVGAHKIIRGRVKAKEDARREFEHAARQGRPGGLAEQQTAEIFTINLANIGPNTKMRAEISFMCLLKHRITNNREVFTLTVPTFIAPRYGDVPQGVEVGTRNNHFMNFELDVLTAHELIAINSDTHSILFERGAGQRACQTWEDFVMRRDNADINLKTGIVQLEQARTSLDRDMVIFITTAMAENTETPLACLEVHPDFEHHRALMLTLPSDYLLTGEGFAHDGEIVFVADRSGSMHDKIESLRSAMMFFINGIPENRPFNIWSFGGYCESMWPRSKGLNEETRREAIHYVRHHFAANMGGTDILPALKQIYESRGGYHTMDVVVLTDGEIWDPQETINFVKDTRLRSEGMFRCFSLGIGYAVSHELVEGLAKAGGGYAEVISDAHGGGWEDRVVAVLKAAMTGHVGNVQMQIEWHRPEGSEMVPPPKFKQSPADVSAISPFVRNRVFLLFDSDMQSLGLHAIVLSIRGPQGVVTTKRILPKRLLQPDATLHKLAVRAILGDLERGESWLHRFQQQNRSGAEEAVVRQEAIALGCKWSLVSKWTSLYAVEDEAADAMEDIDFQIQLGDDEDDHRDALLQPRGMPNMNIGLIPQGDNAAQGVESASESDDADSETGTEIGSILPSDDDEGSGSQDTGNGPNGGGSGSAGGRGADGGGAHDGGDATQRGHSRSGGNHDGGNGDGSSDGHARGDRDSAPRSSAGANDGAENDDMQGSQATVGGSLLDDWEDDFDLLESAQANSDTGEEAAIASDAVSANLPADVPLSGPAPAPAAWETTASRERPLPGGSSPYPWWSNTTTPRTHAPGGNTSLRSFKSVLSKSKYAKKAVAGSNSALAQLAAASTVPPELHRSLVGESSGGLEPLCIPASPNVLAAGSIFSHPHPQPTRHSINPIQESRTDSATSPLFQPYSSSPSLSQQVEASNLSNMASSTWDGQNSIQLGQTMSAQSNPFFTDNNRTASTSAVLAQLSSAFPEPNASFPSHYGSEASAPVYNPPASTFVRKTERLAPKSGEQLAAELFVRDTLQFQRSDGRFEFQCDEDIKAHLGAPFFRIVLSLRGFLATKAGAGLDWKATSVVAVTAGLVALLEAQFSDCQALWVLMVSKAKDYIHKTIEGELGDDFLERTRWEVRHVKSVMEELKDAKASAQAIDELSTAPVCA</sequence>
<evidence type="ECO:0000256" key="1">
    <source>
        <dbReference type="SAM" id="MobiDB-lite"/>
    </source>
</evidence>
<dbReference type="SUPFAM" id="SSF53300">
    <property type="entry name" value="vWA-like"/>
    <property type="match status" value="1"/>
</dbReference>
<feature type="compositionally biased region" description="Basic and acidic residues" evidence="1">
    <location>
        <begin position="840"/>
        <end position="851"/>
    </location>
</feature>
<reference evidence="4 5" key="1">
    <citation type="journal article" date="2016" name="Sci. Rep.">
        <title>Insights into Adaptations to a Near-Obligate Nematode Endoparasitic Lifestyle from the Finished Genome of Drechmeria coniospora.</title>
        <authorList>
            <person name="Zhang L."/>
            <person name="Zhou Z."/>
            <person name="Guo Q."/>
            <person name="Fokkens L."/>
            <person name="Miskei M."/>
            <person name="Pocsi I."/>
            <person name="Zhang W."/>
            <person name="Chen M."/>
            <person name="Wang L."/>
            <person name="Sun Y."/>
            <person name="Donzelli B.G."/>
            <person name="Gibson D.M."/>
            <person name="Nelson D.R."/>
            <person name="Luo J.G."/>
            <person name="Rep M."/>
            <person name="Liu H."/>
            <person name="Yang S."/>
            <person name="Wang J."/>
            <person name="Krasnoff S.B."/>
            <person name="Xu Y."/>
            <person name="Molnar I."/>
            <person name="Lin M."/>
        </authorList>
    </citation>
    <scope>NUCLEOTIDE SEQUENCE [LARGE SCALE GENOMIC DNA]</scope>
    <source>
        <strain evidence="4 5">ARSEF 6962</strain>
    </source>
</reference>
<dbReference type="InterPro" id="IPR002035">
    <property type="entry name" value="VWF_A"/>
</dbReference>
<proteinExistence type="predicted"/>
<feature type="compositionally biased region" description="Polar residues" evidence="1">
    <location>
        <begin position="949"/>
        <end position="964"/>
    </location>
</feature>
<dbReference type="EMBL" id="LAYC01000002">
    <property type="protein sequence ID" value="KYK56757.1"/>
    <property type="molecule type" value="Genomic_DNA"/>
</dbReference>
<accession>A0A151GI16</accession>
<dbReference type="PROSITE" id="PS51468">
    <property type="entry name" value="VIT"/>
    <property type="match status" value="1"/>
</dbReference>
<evidence type="ECO:0000259" key="2">
    <source>
        <dbReference type="PROSITE" id="PS50234"/>
    </source>
</evidence>
<evidence type="ECO:0000259" key="3">
    <source>
        <dbReference type="PROSITE" id="PS51468"/>
    </source>
</evidence>
<protein>
    <submittedName>
        <fullName evidence="4">von Willebrand factor type A domain-containing protein</fullName>
    </submittedName>
</protein>
<dbReference type="InParanoid" id="A0A151GI16"/>
<dbReference type="Proteomes" id="UP000076580">
    <property type="component" value="Chromosome 02"/>
</dbReference>
<dbReference type="Gene3D" id="3.40.50.410">
    <property type="entry name" value="von Willebrand factor, type A domain"/>
    <property type="match status" value="1"/>
</dbReference>
<feature type="region of interest" description="Disordered" evidence="1">
    <location>
        <begin position="1053"/>
        <end position="1086"/>
    </location>
</feature>
<dbReference type="InterPro" id="IPR036465">
    <property type="entry name" value="vWFA_dom_sf"/>
</dbReference>
<dbReference type="STRING" id="98403.A0A151GI16"/>
<keyword evidence="5" id="KW-1185">Reference proteome</keyword>
<dbReference type="SMART" id="SM00609">
    <property type="entry name" value="VIT"/>
    <property type="match status" value="1"/>
</dbReference>
<dbReference type="PANTHER" id="PTHR45737:SF4">
    <property type="entry name" value="VON WILLEBRAND DOMAIN PROTEIN (AFU_ORTHOLOGUE AFUA_4G01160)"/>
    <property type="match status" value="1"/>
</dbReference>
<dbReference type="Pfam" id="PF08487">
    <property type="entry name" value="VIT"/>
    <property type="match status" value="1"/>
</dbReference>
<dbReference type="PANTHER" id="PTHR45737">
    <property type="entry name" value="VON WILLEBRAND FACTOR A DOMAIN-CONTAINING PROTEIN 5A"/>
    <property type="match status" value="1"/>
</dbReference>
<evidence type="ECO:0000313" key="5">
    <source>
        <dbReference type="Proteomes" id="UP000076580"/>
    </source>
</evidence>
<feature type="compositionally biased region" description="Low complexity" evidence="1">
    <location>
        <begin position="1058"/>
        <end position="1073"/>
    </location>
</feature>
<evidence type="ECO:0000313" key="4">
    <source>
        <dbReference type="EMBL" id="KYK56757.1"/>
    </source>
</evidence>
<dbReference type="GeneID" id="63716406"/>
<feature type="domain" description="VWFA" evidence="2">
    <location>
        <begin position="381"/>
        <end position="554"/>
    </location>
</feature>
<name>A0A151GI16_DRECN</name>
<dbReference type="RefSeq" id="XP_040656109.1">
    <property type="nucleotide sequence ID" value="XM_040801076.1"/>
</dbReference>
<feature type="domain" description="VIT" evidence="3">
    <location>
        <begin position="91"/>
        <end position="220"/>
    </location>
</feature>
<gene>
    <name evidence="4" type="ORF">DCS_03763</name>
</gene>
<organism evidence="4 5">
    <name type="scientific">Drechmeria coniospora</name>
    <name type="common">Nematophagous fungus</name>
    <name type="synonym">Meria coniospora</name>
    <dbReference type="NCBI Taxonomy" id="98403"/>
    <lineage>
        <taxon>Eukaryota</taxon>
        <taxon>Fungi</taxon>
        <taxon>Dikarya</taxon>
        <taxon>Ascomycota</taxon>
        <taxon>Pezizomycotina</taxon>
        <taxon>Sordariomycetes</taxon>
        <taxon>Hypocreomycetidae</taxon>
        <taxon>Hypocreales</taxon>
        <taxon>Ophiocordycipitaceae</taxon>
        <taxon>Drechmeria</taxon>
    </lineage>
</organism>
<feature type="region of interest" description="Disordered" evidence="1">
    <location>
        <begin position="729"/>
        <end position="878"/>
    </location>
</feature>
<feature type="region of interest" description="Disordered" evidence="1">
    <location>
        <begin position="915"/>
        <end position="964"/>
    </location>
</feature>
<dbReference type="InterPro" id="IPR013694">
    <property type="entry name" value="VIT"/>
</dbReference>
<comment type="caution">
    <text evidence="4">The sequence shown here is derived from an EMBL/GenBank/DDBJ whole genome shotgun (WGS) entry which is preliminary data.</text>
</comment>
<dbReference type="Pfam" id="PF13768">
    <property type="entry name" value="VWA_3"/>
    <property type="match status" value="1"/>
</dbReference>
<feature type="compositionally biased region" description="Polar residues" evidence="1">
    <location>
        <begin position="1074"/>
        <end position="1086"/>
    </location>
</feature>